<organism evidence="1 2">
    <name type="scientific">Bacteroides faecalis</name>
    <dbReference type="NCBI Taxonomy" id="2447885"/>
    <lineage>
        <taxon>Bacteria</taxon>
        <taxon>Pseudomonadati</taxon>
        <taxon>Bacteroidota</taxon>
        <taxon>Bacteroidia</taxon>
        <taxon>Bacteroidales</taxon>
        <taxon>Bacteroidaceae</taxon>
        <taxon>Bacteroides</taxon>
    </lineage>
</organism>
<proteinExistence type="predicted"/>
<name>A0A401LVH1_9BACE</name>
<evidence type="ECO:0008006" key="3">
    <source>
        <dbReference type="Google" id="ProtNLM"/>
    </source>
</evidence>
<dbReference type="Pfam" id="PF17170">
    <property type="entry name" value="DUF5128"/>
    <property type="match status" value="1"/>
</dbReference>
<dbReference type="RefSeq" id="WP_125041427.1">
    <property type="nucleotide sequence ID" value="NZ_BHWB01000006.1"/>
</dbReference>
<evidence type="ECO:0000313" key="1">
    <source>
        <dbReference type="EMBL" id="GCB35515.1"/>
    </source>
</evidence>
<dbReference type="PROSITE" id="PS51257">
    <property type="entry name" value="PROKAR_LIPOPROTEIN"/>
    <property type="match status" value="1"/>
</dbReference>
<protein>
    <recommendedName>
        <fullName evidence="3">6-bladed beta-propeller</fullName>
    </recommendedName>
</protein>
<dbReference type="Proteomes" id="UP000288079">
    <property type="component" value="Unassembled WGS sequence"/>
</dbReference>
<reference evidence="1 2" key="1">
    <citation type="submission" date="2018-10" db="EMBL/GenBank/DDBJ databases">
        <title>Draft Genome Sequence of Bacteroides sp. KCTC 15687.</title>
        <authorList>
            <person name="Yu S.Y."/>
            <person name="Kim J.S."/>
            <person name="Oh B.S."/>
            <person name="Park S.H."/>
            <person name="Kang S.W."/>
            <person name="Park J.E."/>
            <person name="Choi S.H."/>
            <person name="Han K.I."/>
            <person name="Lee K.C."/>
            <person name="Eom M.K."/>
            <person name="Suh M.K."/>
            <person name="Lee D.H."/>
            <person name="Yoon H."/>
            <person name="Kim B."/>
            <person name="Yang S.J."/>
            <person name="Lee J.S."/>
            <person name="Lee J.H."/>
        </authorList>
    </citation>
    <scope>NUCLEOTIDE SEQUENCE [LARGE SCALE GENOMIC DNA]</scope>
    <source>
        <strain evidence="1 2">KCTC 15687</strain>
    </source>
</reference>
<dbReference type="EMBL" id="BHWB01000006">
    <property type="protein sequence ID" value="GCB35515.1"/>
    <property type="molecule type" value="Genomic_DNA"/>
</dbReference>
<comment type="caution">
    <text evidence="1">The sequence shown here is derived from an EMBL/GenBank/DDBJ whole genome shotgun (WGS) entry which is preliminary data.</text>
</comment>
<accession>A0A401LVH1</accession>
<dbReference type="OrthoDB" id="1038886at2"/>
<sequence>MKTHYIIILFTCLFISCHSNSRNDLSPEIPVIDIAEAWDNNNKKVINASELFSNVEYIPLETNNKYLVDKIPNYHITDNFIFMGGFLFNKKGDFVVKLGKTGQGPGEFISVKDELFNEDRKEFYALDNYTNYIHVYDINNHYLRSIPVPTFRNNFFLIDKDQLLITNRRGLLSRTPESCEYSYIIIGVEKGDTLYKHTSISLSELKEIKHISGVPFDAFWTYNDTMSYYDGIRDTIYALKKGRIDYPRYIVDFGKYKDFKEIKNTLPADYKRGMYMKIITIHEYKKYLKLNITYNMEHKTIVYNKTNKSTFVLDNIQKDIDGICGEGSYIWPGDLDKEQINMITSKSGKKIREEDNPIIIIKKER</sequence>
<keyword evidence="2" id="KW-1185">Reference proteome</keyword>
<evidence type="ECO:0000313" key="2">
    <source>
        <dbReference type="Proteomes" id="UP000288079"/>
    </source>
</evidence>
<dbReference type="AlphaFoldDB" id="A0A401LVH1"/>
<gene>
    <name evidence="1" type="ORF">KGMB02408_24600</name>
</gene>